<proteinExistence type="predicted"/>
<gene>
    <name evidence="1" type="ORF">FNH21_10270</name>
</gene>
<name>A0A7X1TNT6_9MICC</name>
<dbReference type="AlphaFoldDB" id="A0A7X1TNT6"/>
<dbReference type="EMBL" id="VJXX01000002">
    <property type="protein sequence ID" value="MPY11097.1"/>
    <property type="molecule type" value="Genomic_DNA"/>
</dbReference>
<evidence type="ECO:0000313" key="1">
    <source>
        <dbReference type="EMBL" id="MPY11097.1"/>
    </source>
</evidence>
<dbReference type="RefSeq" id="WP_152814860.1">
    <property type="nucleotide sequence ID" value="NZ_VJXX01000002.1"/>
</dbReference>
<accession>A0A7X1TNT6</accession>
<dbReference type="Proteomes" id="UP000326464">
    <property type="component" value="Unassembled WGS sequence"/>
</dbReference>
<evidence type="ECO:0000313" key="2">
    <source>
        <dbReference type="Proteomes" id="UP000326464"/>
    </source>
</evidence>
<protein>
    <submittedName>
        <fullName evidence="1">DUF4192 domain-containing protein</fullName>
    </submittedName>
</protein>
<organism evidence="1 2">
    <name type="scientific">Arthrobacter bussei</name>
    <dbReference type="NCBI Taxonomy" id="2594179"/>
    <lineage>
        <taxon>Bacteria</taxon>
        <taxon>Bacillati</taxon>
        <taxon>Actinomycetota</taxon>
        <taxon>Actinomycetes</taxon>
        <taxon>Micrococcales</taxon>
        <taxon>Micrococcaceae</taxon>
        <taxon>Arthrobacter</taxon>
    </lineage>
</organism>
<comment type="caution">
    <text evidence="1">The sequence shown here is derived from an EMBL/GenBank/DDBJ whole genome shotgun (WGS) entry which is preliminary data.</text>
</comment>
<reference evidence="2" key="1">
    <citation type="submission" date="2019-07" db="EMBL/GenBank/DDBJ databases">
        <title>Arthrobacter KR32 sp. nov., isolated from mountain cheese made of cows milk.</title>
        <authorList>
            <person name="Flegler A."/>
        </authorList>
    </citation>
    <scope>NUCLEOTIDE SEQUENCE [LARGE SCALE GENOMIC DNA]</scope>
    <source>
        <strain evidence="2">KR32</strain>
    </source>
</reference>
<dbReference type="InterPro" id="IPR025447">
    <property type="entry name" value="DUF4192"/>
</dbReference>
<sequence>MSSFTSPAAGSHASPSFAVTSPADILSYVPHALGFMPEESLVVLTTSERRLGATLRVDLPCSGTDRLTFAEGVLSFLEGDTEADGTLVLVYSGQEWQRLTAPPASDTVRALEAVLGAAGLPVRAGWHVSHEAWRDYFCRDEECCPWPGRPLDTVTDSALNAELVYGGSAFDASAPAAVERTTPFLRTEFAATGGTHPDIEDAQALAVARCTGRWTDEGQFRATSAVWDAVLEGTPGIDVAADAGLAGFLLAAVESRTVRDYLLVSACLGSAAALQGAAACGLLRPSRAQGKITPAVSPREAGPAQVPVRGDLPEALRAALDHGATSSASEWFGQEEDPDALGRPLDEAARLYGDLLAGRYAGTIEWARVDAMSHVLGRLARVAEGESRAAALTMAAWFDYARGRGSRAAVYLDAAERAVPGYRLARLLHELLRRGGMPAWARTRRTAWTATAGQSRGTAA</sequence>
<dbReference type="OrthoDB" id="4954868at2"/>
<dbReference type="Pfam" id="PF13830">
    <property type="entry name" value="DUF4192"/>
    <property type="match status" value="2"/>
</dbReference>
<keyword evidence="2" id="KW-1185">Reference proteome</keyword>